<feature type="domain" description="USP" evidence="8">
    <location>
        <begin position="613"/>
        <end position="1235"/>
    </location>
</feature>
<dbReference type="SUPFAM" id="SSF54001">
    <property type="entry name" value="Cysteine proteinases"/>
    <property type="match status" value="1"/>
</dbReference>
<evidence type="ECO:0000256" key="4">
    <source>
        <dbReference type="ARBA" id="ARBA00022786"/>
    </source>
</evidence>
<dbReference type="AlphaFoldDB" id="A0A507BL01"/>
<evidence type="ECO:0000259" key="8">
    <source>
        <dbReference type="PROSITE" id="PS50235"/>
    </source>
</evidence>
<protein>
    <recommendedName>
        <fullName evidence="2">ubiquitinyl hydrolase 1</fullName>
        <ecNumber evidence="2">3.4.19.12</ecNumber>
    </recommendedName>
</protein>
<keyword evidence="3" id="KW-0645">Protease</keyword>
<evidence type="ECO:0000256" key="7">
    <source>
        <dbReference type="SAM" id="MobiDB-lite"/>
    </source>
</evidence>
<feature type="region of interest" description="Disordered" evidence="7">
    <location>
        <begin position="1044"/>
        <end position="1068"/>
    </location>
</feature>
<dbReference type="InParanoid" id="A0A507BL01"/>
<dbReference type="GO" id="GO:0070628">
    <property type="term" value="F:proteasome binding"/>
    <property type="evidence" value="ECO:0007669"/>
    <property type="project" value="TreeGrafter"/>
</dbReference>
<dbReference type="Gene3D" id="3.90.70.10">
    <property type="entry name" value="Cysteine proteinases"/>
    <property type="match status" value="2"/>
</dbReference>
<dbReference type="Pfam" id="PF00443">
    <property type="entry name" value="UCH"/>
    <property type="match status" value="1"/>
</dbReference>
<evidence type="ECO:0000256" key="5">
    <source>
        <dbReference type="ARBA" id="ARBA00022801"/>
    </source>
</evidence>
<accession>A0A507BL01</accession>
<dbReference type="InterPro" id="IPR003903">
    <property type="entry name" value="UIM_dom"/>
</dbReference>
<proteinExistence type="predicted"/>
<dbReference type="Proteomes" id="UP000319257">
    <property type="component" value="Unassembled WGS sequence"/>
</dbReference>
<comment type="catalytic activity">
    <reaction evidence="1">
        <text>Thiol-dependent hydrolysis of ester, thioester, amide, peptide and isopeptide bonds formed by the C-terminal Gly of ubiquitin (a 76-residue protein attached to proteins as an intracellular targeting signal).</text>
        <dbReference type="EC" id="3.4.19.12"/>
    </reaction>
</comment>
<gene>
    <name evidence="9" type="ORF">E0L32_002678</name>
</gene>
<evidence type="ECO:0000313" key="10">
    <source>
        <dbReference type="Proteomes" id="UP000319257"/>
    </source>
</evidence>
<name>A0A507BL01_9PEZI</name>
<dbReference type="GO" id="GO:0061136">
    <property type="term" value="P:regulation of proteasomal protein catabolic process"/>
    <property type="evidence" value="ECO:0007669"/>
    <property type="project" value="TreeGrafter"/>
</dbReference>
<dbReference type="EMBL" id="SKBQ01000011">
    <property type="protein sequence ID" value="TPX18169.1"/>
    <property type="molecule type" value="Genomic_DNA"/>
</dbReference>
<dbReference type="PROSITE" id="PS50330">
    <property type="entry name" value="UIM"/>
    <property type="match status" value="1"/>
</dbReference>
<dbReference type="InterPro" id="IPR044635">
    <property type="entry name" value="UBP14-like"/>
</dbReference>
<evidence type="ECO:0000256" key="2">
    <source>
        <dbReference type="ARBA" id="ARBA00012759"/>
    </source>
</evidence>
<dbReference type="InterPro" id="IPR025305">
    <property type="entry name" value="UCH_repeat_domain"/>
</dbReference>
<keyword evidence="10" id="KW-1185">Reference proteome</keyword>
<dbReference type="PROSITE" id="PS50235">
    <property type="entry name" value="USP_3"/>
    <property type="match status" value="1"/>
</dbReference>
<feature type="region of interest" description="Disordered" evidence="7">
    <location>
        <begin position="1"/>
        <end position="23"/>
    </location>
</feature>
<reference evidence="9 10" key="1">
    <citation type="submission" date="2019-06" db="EMBL/GenBank/DDBJ databases">
        <title>Draft genome sequence of the filamentous fungus Phialemoniopsis curvata isolated from diesel fuel.</title>
        <authorList>
            <person name="Varaljay V.A."/>
            <person name="Lyon W.J."/>
            <person name="Crouch A.L."/>
            <person name="Drake C.E."/>
            <person name="Hollomon J.M."/>
            <person name="Nadeau L.J."/>
            <person name="Nunn H.S."/>
            <person name="Stevenson B.S."/>
            <person name="Bojanowski C.L."/>
            <person name="Crookes-Goodson W.J."/>
        </authorList>
    </citation>
    <scope>NUCLEOTIDE SEQUENCE [LARGE SCALE GENOMIC DNA]</scope>
    <source>
        <strain evidence="9 10">D216</strain>
    </source>
</reference>
<dbReference type="InterPro" id="IPR001394">
    <property type="entry name" value="Peptidase_C19_UCH"/>
</dbReference>
<dbReference type="RefSeq" id="XP_030999880.1">
    <property type="nucleotide sequence ID" value="XM_031136893.1"/>
</dbReference>
<dbReference type="FunCoup" id="A0A507BL01">
    <property type="interactions" value="57"/>
</dbReference>
<dbReference type="STRING" id="1093900.A0A507BL01"/>
<dbReference type="GO" id="GO:0016579">
    <property type="term" value="P:protein deubiquitination"/>
    <property type="evidence" value="ECO:0007669"/>
    <property type="project" value="InterPro"/>
</dbReference>
<dbReference type="EC" id="3.4.19.12" evidence="2"/>
<dbReference type="GO" id="GO:0004843">
    <property type="term" value="F:cysteine-type deubiquitinase activity"/>
    <property type="evidence" value="ECO:0007669"/>
    <property type="project" value="UniProtKB-EC"/>
</dbReference>
<dbReference type="PANTHER" id="PTHR43982">
    <property type="entry name" value="UBIQUITIN CARBOXYL-TERMINAL HYDROLASE"/>
    <property type="match status" value="1"/>
</dbReference>
<dbReference type="GO" id="GO:0043161">
    <property type="term" value="P:proteasome-mediated ubiquitin-dependent protein catabolic process"/>
    <property type="evidence" value="ECO:0007669"/>
    <property type="project" value="InterPro"/>
</dbReference>
<keyword evidence="5" id="KW-0378">Hydrolase</keyword>
<comment type="caution">
    <text evidence="9">The sequence shown here is derived from an EMBL/GenBank/DDBJ whole genome shotgun (WGS) entry which is preliminary data.</text>
</comment>
<evidence type="ECO:0000256" key="3">
    <source>
        <dbReference type="ARBA" id="ARBA00022670"/>
    </source>
</evidence>
<dbReference type="PANTHER" id="PTHR43982:SF6">
    <property type="entry name" value="UBIQUITIN CARBOXYL-TERMINAL HYDROLASE 2-RELATED"/>
    <property type="match status" value="1"/>
</dbReference>
<evidence type="ECO:0000313" key="9">
    <source>
        <dbReference type="EMBL" id="TPX18169.1"/>
    </source>
</evidence>
<dbReference type="PROSITE" id="PS00973">
    <property type="entry name" value="USP_2"/>
    <property type="match status" value="1"/>
</dbReference>
<dbReference type="InterPro" id="IPR018200">
    <property type="entry name" value="USP_CS"/>
</dbReference>
<keyword evidence="4" id="KW-0833">Ubl conjugation pathway</keyword>
<feature type="compositionally biased region" description="Pro residues" evidence="7">
    <location>
        <begin position="741"/>
        <end position="757"/>
    </location>
</feature>
<evidence type="ECO:0000256" key="1">
    <source>
        <dbReference type="ARBA" id="ARBA00000707"/>
    </source>
</evidence>
<dbReference type="Pfam" id="PF13446">
    <property type="entry name" value="RPT"/>
    <property type="match status" value="2"/>
</dbReference>
<dbReference type="InterPro" id="IPR038765">
    <property type="entry name" value="Papain-like_cys_pep_sf"/>
</dbReference>
<evidence type="ECO:0000256" key="6">
    <source>
        <dbReference type="ARBA" id="ARBA00022807"/>
    </source>
</evidence>
<organism evidence="9 10">
    <name type="scientific">Thyridium curvatum</name>
    <dbReference type="NCBI Taxonomy" id="1093900"/>
    <lineage>
        <taxon>Eukaryota</taxon>
        <taxon>Fungi</taxon>
        <taxon>Dikarya</taxon>
        <taxon>Ascomycota</taxon>
        <taxon>Pezizomycotina</taxon>
        <taxon>Sordariomycetes</taxon>
        <taxon>Sordariomycetidae</taxon>
        <taxon>Thyridiales</taxon>
        <taxon>Thyridiaceae</taxon>
        <taxon>Thyridium</taxon>
    </lineage>
</organism>
<sequence length="1259" mass="140024">MAVMHPSHSGISGQPDVPQNRGAQLAESEHHYFGRLGRLTPKWIEDLLAGPLKQDAPKELDIGCAAEAPEPVASNGRVEMIRDRHELLIIGHQCESGVMGTGSNPVHIQKLSCTCRHCRYHFVFRITHSGGPGLCGSRNFKDFFHHLVYTGSELASSELLEPNDKYYPLVGAVTYQCSSKTCSFAVRLEISQPRLPARFIDFLRDDARVLARRQKAVREDPDRFKDLQEMSPDPLMYLWIYLRDIVEPKTDTVKHERKVDKRNKKFYIQFGNDADTIELFRFLEFEEFTTPEAEVWKVPSPEMLRPAPIGSRLAFFQDLKSEIETLQYHTDREDMKPHLAIDHLKQALGIDDAIAETKVNPKNYDPNDFDTLGIIPALHESIFWYAFTCQLQTCPQYEPTLFTALQNLSQGRGNEELDVKIASYASVRDAPPPLFEDDEIRRATEMSLKDAQTRTNKALDAAYDYFGLTPPVPDDIVIGKYLAFSDSSPMQKGAHIDKLVKIARETHNDRLLEHAQGALDYQGALQYLGFDRDTDPEFIASTAPVLAQEGDKDYLMVATAMRVIGDTRHSIILQHAAAALMSDKAGMSVAGTTSQFGQDGLAPPVEVNMSLPVGLQNIRNTCYLNSILQYLFTVKSVREIVLNRERYFLDITPENVAQRRIDPGSAAIDVGQAFAGQQFVTELCTLFTALQGSSEVFVKPRQQLALAALKTSKQLEDDGAIQLVKASEHTGANEGDKDLPRPPPLPARPSPTPPIPPARSDGPQVTVNAIADPDRIESSSSVSSQTLVDQIDEVQDPGYVSISRQDSRGSMGEKPRTEIIEDVDMDGSPPSAVGDDMQGVVTSPSQQGMMEGAIAAPSSKIEASVQDKIIKALNDSSVTGTDQQDVEEVMGNIIGHLRAAIKPTGVDRDTDSQTDPIMDTFFWKIVDYTKMGSQQNYSRNVASTRWVTAFPSPTKTITLLDALDVNFGMEYFGEGDKNQRFASIAQLPPILHICIQRSTSSTHKNTNPIVIPEVLSLDRYMDASWDSDLMARRKRSWNLHERLKTISAPKPGPQEQSPAQPDGATQAPSDEIDEVTALEYDTMMVSNPEDDSDLEGFTIIDAPTRALGIDCSVQDEQQEEDVTMGVPFENITEAIDRGLMTGPPTDQNSDDAEVRAELDNLFVDMTDHKYLLHAVICHMGKTRSSGHYWVWIYDFEKGLWRKYNDSNVYEETDSRAVMEELSTKGEPYYLAYVRADNVSEMVNIPSRAASSGPAVRATS</sequence>
<feature type="compositionally biased region" description="Basic and acidic residues" evidence="7">
    <location>
        <begin position="805"/>
        <end position="819"/>
    </location>
</feature>
<keyword evidence="6" id="KW-0788">Thiol protease</keyword>
<dbReference type="InterPro" id="IPR028889">
    <property type="entry name" value="USP"/>
</dbReference>
<dbReference type="GeneID" id="41970125"/>
<dbReference type="OrthoDB" id="2420415at2759"/>
<feature type="region of interest" description="Disordered" evidence="7">
    <location>
        <begin position="727"/>
        <end position="846"/>
    </location>
</feature>